<evidence type="ECO:0000313" key="3">
    <source>
        <dbReference type="Proteomes" id="UP001244640"/>
    </source>
</evidence>
<evidence type="ECO:0000256" key="1">
    <source>
        <dbReference type="SAM" id="Phobius"/>
    </source>
</evidence>
<keyword evidence="1" id="KW-1133">Transmembrane helix</keyword>
<comment type="caution">
    <text evidence="2">The sequence shown here is derived from an EMBL/GenBank/DDBJ whole genome shotgun (WGS) entry which is preliminary data.</text>
</comment>
<reference evidence="2 3" key="1">
    <citation type="submission" date="2023-07" db="EMBL/GenBank/DDBJ databases">
        <title>Functional and genomic diversity of the sorghum phyllosphere microbiome.</title>
        <authorList>
            <person name="Shade A."/>
        </authorList>
    </citation>
    <scope>NUCLEOTIDE SEQUENCE [LARGE SCALE GENOMIC DNA]</scope>
    <source>
        <strain evidence="2 3">SORGH_AS_0892</strain>
    </source>
</reference>
<keyword evidence="3" id="KW-1185">Reference proteome</keyword>
<dbReference type="EMBL" id="JAUTBA010000001">
    <property type="protein sequence ID" value="MDQ1151957.1"/>
    <property type="molecule type" value="Genomic_DNA"/>
</dbReference>
<gene>
    <name evidence="2" type="ORF">QE382_003941</name>
</gene>
<organism evidence="2 3">
    <name type="scientific">Sphingobacterium zeae</name>
    <dbReference type="NCBI Taxonomy" id="1776859"/>
    <lineage>
        <taxon>Bacteria</taxon>
        <taxon>Pseudomonadati</taxon>
        <taxon>Bacteroidota</taxon>
        <taxon>Sphingobacteriia</taxon>
        <taxon>Sphingobacteriales</taxon>
        <taxon>Sphingobacteriaceae</taxon>
        <taxon>Sphingobacterium</taxon>
    </lineage>
</organism>
<keyword evidence="1" id="KW-0472">Membrane</keyword>
<accession>A0ABU0UAQ1</accession>
<proteinExistence type="predicted"/>
<keyword evidence="1" id="KW-0812">Transmembrane</keyword>
<feature type="transmembrane region" description="Helical" evidence="1">
    <location>
        <begin position="40"/>
        <end position="62"/>
    </location>
</feature>
<dbReference type="Proteomes" id="UP001244640">
    <property type="component" value="Unassembled WGS sequence"/>
</dbReference>
<evidence type="ECO:0000313" key="2">
    <source>
        <dbReference type="EMBL" id="MDQ1151957.1"/>
    </source>
</evidence>
<sequence length="184" mass="21287">MLSVTLILPVVFFVGTMMETMSYGKAILGDDRYNARISDSYIYTLVLFGFALMIVTPVIFFVKKMINNYPQSINSLSETDMENLLKVNNMAPFYEKFMPSYIIKEGTVCFFYLFQHTTIFFKDIVAINVKHSYYKGYTASVYIQTIAKTYRFRLIGNVFIVKNLTDEAVKSNPEIILNKDWNIA</sequence>
<protein>
    <submittedName>
        <fullName evidence="2">Uncharacterized protein</fullName>
    </submittedName>
</protein>
<name>A0ABU0UAQ1_9SPHI</name>